<accession>A0ABQ2D1H3</accession>
<evidence type="ECO:0000313" key="2">
    <source>
        <dbReference type="EMBL" id="GGJ41707.1"/>
    </source>
</evidence>
<comment type="caution">
    <text evidence="2">The sequence shown here is derived from an EMBL/GenBank/DDBJ whole genome shotgun (WGS) entry which is preliminary data.</text>
</comment>
<name>A0ABQ2D1H3_9DEIO</name>
<protein>
    <submittedName>
        <fullName evidence="2">Uncharacterized protein</fullName>
    </submittedName>
</protein>
<gene>
    <name evidence="2" type="ORF">GCM10008938_29690</name>
</gene>
<evidence type="ECO:0000256" key="1">
    <source>
        <dbReference type="SAM" id="Phobius"/>
    </source>
</evidence>
<keyword evidence="3" id="KW-1185">Reference proteome</keyword>
<organism evidence="2 3">
    <name type="scientific">Deinococcus roseus</name>
    <dbReference type="NCBI Taxonomy" id="392414"/>
    <lineage>
        <taxon>Bacteria</taxon>
        <taxon>Thermotogati</taxon>
        <taxon>Deinococcota</taxon>
        <taxon>Deinococci</taxon>
        <taxon>Deinococcales</taxon>
        <taxon>Deinococcaceae</taxon>
        <taxon>Deinococcus</taxon>
    </lineage>
</organism>
<evidence type="ECO:0000313" key="3">
    <source>
        <dbReference type="Proteomes" id="UP000632222"/>
    </source>
</evidence>
<feature type="transmembrane region" description="Helical" evidence="1">
    <location>
        <begin position="32"/>
        <end position="53"/>
    </location>
</feature>
<reference evidence="3" key="1">
    <citation type="journal article" date="2019" name="Int. J. Syst. Evol. Microbiol.">
        <title>The Global Catalogue of Microorganisms (GCM) 10K type strain sequencing project: providing services to taxonomists for standard genome sequencing and annotation.</title>
        <authorList>
            <consortium name="The Broad Institute Genomics Platform"/>
            <consortium name="The Broad Institute Genome Sequencing Center for Infectious Disease"/>
            <person name="Wu L."/>
            <person name="Ma J."/>
        </authorList>
    </citation>
    <scope>NUCLEOTIDE SEQUENCE [LARGE SCALE GENOMIC DNA]</scope>
    <source>
        <strain evidence="3">JCM 14370</strain>
    </source>
</reference>
<dbReference type="Proteomes" id="UP000632222">
    <property type="component" value="Unassembled WGS sequence"/>
</dbReference>
<proteinExistence type="predicted"/>
<feature type="transmembrane region" description="Helical" evidence="1">
    <location>
        <begin position="74"/>
        <end position="102"/>
    </location>
</feature>
<keyword evidence="1" id="KW-0472">Membrane</keyword>
<keyword evidence="1" id="KW-0812">Transmembrane</keyword>
<keyword evidence="1" id="KW-1133">Transmembrane helix</keyword>
<sequence length="118" mass="12740">MLALLVAALAIAVVLGVMTRLDGTSKEAFEVFALTALVALLYGLLPALAVTALSDRFADRGPYPRRWIALGIHLLGGALFLLFFGPYFGWFGLLGAGVFWWMDERLRTGAVPTARTLA</sequence>
<dbReference type="EMBL" id="BMOD01000011">
    <property type="protein sequence ID" value="GGJ41707.1"/>
    <property type="molecule type" value="Genomic_DNA"/>
</dbReference>